<sequence length="500" mass="51393">MQNNESKRGKSAGAARTGVLIVIVIAVVAAALWWWRGRDSGGAEGSAGAASAASGAGGGRPGGGPGGAGGRFGRGGLQPVSVATVQRRDLAVTIDAIGSIASANTAVVRAKVSGELKSIHFKEGQPVKAGQLLAVIDPRPFEIARDQALAALARDKAQLENARADLARYKDLVAQEAAPRQQLDTQQALVRQLEATALSDQATLDNAKLQLSYTRVTAPISGQAGLKQADLGNNVTPTDANGLLSIAQTQPAAVVFAVPDARLARIRQQLGDKEPLPVQAWDRERKLKLAEGRVASTDNAIDASTGTIKVKALFDNKDGSLFPNQFVNVRLQLDTLKGVLVIPTAAVQRGTPGTYVYVVGDGTVALRKVQILATDGESTAVQGELKPGDQVVIDGADRLRDGGKAEVIKAPAGGAPGAGGWRGRNQGAAGAASGASAAGAGHVAAAAAAAASGGGTGDSGSERPRWMDRVPPEMVDKIKAMSPDERRAWFQQQRASAPAQ</sequence>
<evidence type="ECO:0000313" key="14">
    <source>
        <dbReference type="Proteomes" id="UP001606134"/>
    </source>
</evidence>
<gene>
    <name evidence="13" type="ORF">ACG04R_18300</name>
</gene>
<feature type="transmembrane region" description="Helical" evidence="8">
    <location>
        <begin position="12"/>
        <end position="35"/>
    </location>
</feature>
<dbReference type="Pfam" id="PF25944">
    <property type="entry name" value="Beta-barrel_RND"/>
    <property type="match status" value="1"/>
</dbReference>
<evidence type="ECO:0000259" key="10">
    <source>
        <dbReference type="Pfam" id="PF25917"/>
    </source>
</evidence>
<feature type="compositionally biased region" description="Basic and acidic residues" evidence="7">
    <location>
        <begin position="460"/>
        <end position="472"/>
    </location>
</feature>
<dbReference type="InterPro" id="IPR006143">
    <property type="entry name" value="RND_pump_MFP"/>
</dbReference>
<dbReference type="Gene3D" id="2.40.50.100">
    <property type="match status" value="1"/>
</dbReference>
<feature type="domain" description="Multidrug resistance protein MdtA-like alpha-helical hairpin" evidence="9">
    <location>
        <begin position="146"/>
        <end position="214"/>
    </location>
</feature>
<accession>A0ABW7HFG0</accession>
<keyword evidence="5 8" id="KW-0472">Membrane</keyword>
<reference evidence="13 14" key="1">
    <citation type="submission" date="2024-08" db="EMBL/GenBank/DDBJ databases">
        <authorList>
            <person name="Lu H."/>
        </authorList>
    </citation>
    <scope>NUCLEOTIDE SEQUENCE [LARGE SCALE GENOMIC DNA]</scope>
    <source>
        <strain evidence="13 14">BYS78W</strain>
    </source>
</reference>
<organism evidence="13 14">
    <name type="scientific">Pelomonas candidula</name>
    <dbReference type="NCBI Taxonomy" id="3299025"/>
    <lineage>
        <taxon>Bacteria</taxon>
        <taxon>Pseudomonadati</taxon>
        <taxon>Pseudomonadota</taxon>
        <taxon>Betaproteobacteria</taxon>
        <taxon>Burkholderiales</taxon>
        <taxon>Sphaerotilaceae</taxon>
        <taxon>Roseateles</taxon>
    </lineage>
</organism>
<evidence type="ECO:0000313" key="13">
    <source>
        <dbReference type="EMBL" id="MFG6488642.1"/>
    </source>
</evidence>
<feature type="compositionally biased region" description="Gly residues" evidence="7">
    <location>
        <begin position="55"/>
        <end position="73"/>
    </location>
</feature>
<dbReference type="NCBIfam" id="TIGR01730">
    <property type="entry name" value="RND_mfp"/>
    <property type="match status" value="1"/>
</dbReference>
<dbReference type="InterPro" id="IPR058626">
    <property type="entry name" value="MdtA-like_b-barrel"/>
</dbReference>
<dbReference type="RefSeq" id="WP_394413936.1">
    <property type="nucleotide sequence ID" value="NZ_JBIGIC010000009.1"/>
</dbReference>
<protein>
    <submittedName>
        <fullName evidence="13">MdtA/MuxA family multidrug efflux RND transporter periplasmic adaptor subunit</fullName>
    </submittedName>
</protein>
<evidence type="ECO:0000259" key="9">
    <source>
        <dbReference type="Pfam" id="PF25876"/>
    </source>
</evidence>
<evidence type="ECO:0000256" key="3">
    <source>
        <dbReference type="ARBA" id="ARBA00022475"/>
    </source>
</evidence>
<feature type="compositionally biased region" description="Low complexity" evidence="7">
    <location>
        <begin position="423"/>
        <end position="451"/>
    </location>
</feature>
<feature type="region of interest" description="Disordered" evidence="7">
    <location>
        <begin position="410"/>
        <end position="472"/>
    </location>
</feature>
<evidence type="ECO:0000256" key="7">
    <source>
        <dbReference type="SAM" id="MobiDB-lite"/>
    </source>
</evidence>
<feature type="domain" description="Multidrug resistance protein MdtA-like barrel-sandwich hybrid" evidence="10">
    <location>
        <begin position="104"/>
        <end position="244"/>
    </location>
</feature>
<evidence type="ECO:0000256" key="6">
    <source>
        <dbReference type="SAM" id="Coils"/>
    </source>
</evidence>
<proteinExistence type="inferred from homology"/>
<dbReference type="Gene3D" id="1.10.287.470">
    <property type="entry name" value="Helix hairpin bin"/>
    <property type="match status" value="1"/>
</dbReference>
<dbReference type="EMBL" id="JBIGIC010000009">
    <property type="protein sequence ID" value="MFG6488642.1"/>
    <property type="molecule type" value="Genomic_DNA"/>
</dbReference>
<keyword evidence="6" id="KW-0175">Coiled coil</keyword>
<evidence type="ECO:0000259" key="11">
    <source>
        <dbReference type="Pfam" id="PF25944"/>
    </source>
</evidence>
<dbReference type="PANTHER" id="PTHR30469:SF12">
    <property type="entry name" value="MULTIDRUG RESISTANCE PROTEIN MDTA"/>
    <property type="match status" value="1"/>
</dbReference>
<evidence type="ECO:0000256" key="1">
    <source>
        <dbReference type="ARBA" id="ARBA00004236"/>
    </source>
</evidence>
<keyword evidence="4" id="KW-0997">Cell inner membrane</keyword>
<keyword evidence="8" id="KW-1133">Transmembrane helix</keyword>
<dbReference type="Gene3D" id="2.40.420.20">
    <property type="match status" value="1"/>
</dbReference>
<comment type="caution">
    <text evidence="13">The sequence shown here is derived from an EMBL/GenBank/DDBJ whole genome shotgun (WGS) entry which is preliminary data.</text>
</comment>
<dbReference type="SUPFAM" id="SSF111369">
    <property type="entry name" value="HlyD-like secretion proteins"/>
    <property type="match status" value="1"/>
</dbReference>
<dbReference type="InterPro" id="IPR058624">
    <property type="entry name" value="MdtA-like_HH"/>
</dbReference>
<keyword evidence="8" id="KW-0812">Transmembrane</keyword>
<dbReference type="NCBIfam" id="NF008589">
    <property type="entry name" value="PRK11556.1"/>
    <property type="match status" value="1"/>
</dbReference>
<feature type="region of interest" description="Disordered" evidence="7">
    <location>
        <begin position="44"/>
        <end position="73"/>
    </location>
</feature>
<evidence type="ECO:0000256" key="2">
    <source>
        <dbReference type="ARBA" id="ARBA00009477"/>
    </source>
</evidence>
<dbReference type="Proteomes" id="UP001606134">
    <property type="component" value="Unassembled WGS sequence"/>
</dbReference>
<evidence type="ECO:0000256" key="5">
    <source>
        <dbReference type="ARBA" id="ARBA00023136"/>
    </source>
</evidence>
<dbReference type="Gene3D" id="2.40.30.170">
    <property type="match status" value="1"/>
</dbReference>
<feature type="domain" description="Multidrug resistance protein MdtA-like beta-barrel" evidence="11">
    <location>
        <begin position="252"/>
        <end position="335"/>
    </location>
</feature>
<comment type="subcellular location">
    <subcellularLocation>
        <location evidence="1">Cell membrane</location>
    </subcellularLocation>
</comment>
<feature type="coiled-coil region" evidence="6">
    <location>
        <begin position="145"/>
        <end position="172"/>
    </location>
</feature>
<dbReference type="Pfam" id="PF25917">
    <property type="entry name" value="BSH_RND"/>
    <property type="match status" value="1"/>
</dbReference>
<name>A0ABW7HFG0_9BURK</name>
<feature type="domain" description="YknX-like C-terminal permuted SH3-like" evidence="12">
    <location>
        <begin position="339"/>
        <end position="405"/>
    </location>
</feature>
<evidence type="ECO:0000259" key="12">
    <source>
        <dbReference type="Pfam" id="PF25989"/>
    </source>
</evidence>
<keyword evidence="3" id="KW-1003">Cell membrane</keyword>
<evidence type="ECO:0000256" key="8">
    <source>
        <dbReference type="SAM" id="Phobius"/>
    </source>
</evidence>
<dbReference type="Pfam" id="PF25989">
    <property type="entry name" value="YknX_C"/>
    <property type="match status" value="1"/>
</dbReference>
<keyword evidence="14" id="KW-1185">Reference proteome</keyword>
<dbReference type="PANTHER" id="PTHR30469">
    <property type="entry name" value="MULTIDRUG RESISTANCE PROTEIN MDTA"/>
    <property type="match status" value="1"/>
</dbReference>
<dbReference type="InterPro" id="IPR058625">
    <property type="entry name" value="MdtA-like_BSH"/>
</dbReference>
<comment type="similarity">
    <text evidence="2">Belongs to the membrane fusion protein (MFP) (TC 8.A.1) family.</text>
</comment>
<evidence type="ECO:0000256" key="4">
    <source>
        <dbReference type="ARBA" id="ARBA00022519"/>
    </source>
</evidence>
<dbReference type="Pfam" id="PF25876">
    <property type="entry name" value="HH_MFP_RND"/>
    <property type="match status" value="1"/>
</dbReference>
<dbReference type="InterPro" id="IPR058637">
    <property type="entry name" value="YknX-like_C"/>
</dbReference>